<evidence type="ECO:0000256" key="4">
    <source>
        <dbReference type="ARBA" id="ARBA00023136"/>
    </source>
</evidence>
<evidence type="ECO:0000259" key="8">
    <source>
        <dbReference type="Pfam" id="PF14322"/>
    </source>
</evidence>
<dbReference type="InterPro" id="IPR033985">
    <property type="entry name" value="SusD-like_N"/>
</dbReference>
<dbReference type="SUPFAM" id="SSF48452">
    <property type="entry name" value="TPR-like"/>
    <property type="match status" value="1"/>
</dbReference>
<dbReference type="PROSITE" id="PS51257">
    <property type="entry name" value="PROKAR_LIPOPROTEIN"/>
    <property type="match status" value="1"/>
</dbReference>
<evidence type="ECO:0000313" key="10">
    <source>
        <dbReference type="Proteomes" id="UP000320300"/>
    </source>
</evidence>
<sequence length="462" mass="51984">MKIKFFKILLMILWIGSSSCEKYLDIKRTNTQSPISNANDLQLLLDNGLMNAGSPSDMNLSMDDFYVDSSAYFSDNVSGEDRDFYGWSGTAIRSSAGLQWQNTYNVIYNANLIVEYAEKFIKDGQSNTQLLNEERGAGLFYRAWGHWQIAQLFAKPFSSANANTELGIPLKLNSDINDKVSRGTLQQTYNQIVNDLKEAISLLPIKVTISSRPSKVAGYGMLARVLQSMEDYEQALSNANSALQIYNQLLDFNTLDTLSVAPFAIYNNEVIFHNITTNSSLLEPGTDSDPIAQINPELTAMYSSNDLRKKLFLKRNTNASKSYRFSGNYNESASSFLFNGLAVDELYLIRAESYARNGNISSAMADLNILLRTRWASGKYIDMTATSAEDALTKILVERRKELLMRGLRWTDLRRLNKDPRFATTLRRTLAGSIFTLPPNDSRYVLLIPNTVIQFGTVQNSR</sequence>
<dbReference type="Gene3D" id="1.25.40.390">
    <property type="match status" value="1"/>
</dbReference>
<evidence type="ECO:0000256" key="1">
    <source>
        <dbReference type="ARBA" id="ARBA00004442"/>
    </source>
</evidence>
<dbReference type="Pfam" id="PF14322">
    <property type="entry name" value="SusD-like_3"/>
    <property type="match status" value="1"/>
</dbReference>
<keyword evidence="3" id="KW-0732">Signal</keyword>
<evidence type="ECO:0000259" key="7">
    <source>
        <dbReference type="Pfam" id="PF07980"/>
    </source>
</evidence>
<dbReference type="RefSeq" id="WP_142531136.1">
    <property type="nucleotide sequence ID" value="NZ_CBCSJO010000019.1"/>
</dbReference>
<evidence type="ECO:0000256" key="3">
    <source>
        <dbReference type="ARBA" id="ARBA00022729"/>
    </source>
</evidence>
<evidence type="ECO:0000256" key="2">
    <source>
        <dbReference type="ARBA" id="ARBA00006275"/>
    </source>
</evidence>
<reference evidence="9 10" key="1">
    <citation type="submission" date="2017-05" db="EMBL/GenBank/DDBJ databases">
        <authorList>
            <person name="Varghese N."/>
            <person name="Submissions S."/>
        </authorList>
    </citation>
    <scope>NUCLEOTIDE SEQUENCE [LARGE SCALE GENOMIC DNA]</scope>
    <source>
        <strain evidence="9 10">DSM 19036</strain>
    </source>
</reference>
<dbReference type="Proteomes" id="UP000320300">
    <property type="component" value="Unassembled WGS sequence"/>
</dbReference>
<keyword evidence="10" id="KW-1185">Reference proteome</keyword>
<keyword evidence="4" id="KW-0472">Membrane</keyword>
<dbReference type="InterPro" id="IPR011990">
    <property type="entry name" value="TPR-like_helical_dom_sf"/>
</dbReference>
<gene>
    <name evidence="9" type="ORF">SAMN06265348_1189</name>
</gene>
<feature type="domain" description="RagB/SusD" evidence="7">
    <location>
        <begin position="345"/>
        <end position="416"/>
    </location>
</feature>
<feature type="coiled-coil region" evidence="6">
    <location>
        <begin position="222"/>
        <end position="249"/>
    </location>
</feature>
<name>A0A521FRN6_9SPHI</name>
<proteinExistence type="inferred from homology"/>
<evidence type="ECO:0000256" key="6">
    <source>
        <dbReference type="SAM" id="Coils"/>
    </source>
</evidence>
<dbReference type="Pfam" id="PF07980">
    <property type="entry name" value="SusD_RagB"/>
    <property type="match status" value="1"/>
</dbReference>
<dbReference type="OrthoDB" id="653598at2"/>
<organism evidence="9 10">
    <name type="scientific">Pedobacter westerhofensis</name>
    <dbReference type="NCBI Taxonomy" id="425512"/>
    <lineage>
        <taxon>Bacteria</taxon>
        <taxon>Pseudomonadati</taxon>
        <taxon>Bacteroidota</taxon>
        <taxon>Sphingobacteriia</taxon>
        <taxon>Sphingobacteriales</taxon>
        <taxon>Sphingobacteriaceae</taxon>
        <taxon>Pedobacter</taxon>
    </lineage>
</organism>
<evidence type="ECO:0000256" key="5">
    <source>
        <dbReference type="ARBA" id="ARBA00023237"/>
    </source>
</evidence>
<comment type="subcellular location">
    <subcellularLocation>
        <location evidence="1">Cell outer membrane</location>
    </subcellularLocation>
</comment>
<comment type="similarity">
    <text evidence="2">Belongs to the SusD family.</text>
</comment>
<evidence type="ECO:0000313" key="9">
    <source>
        <dbReference type="EMBL" id="SMO98858.1"/>
    </source>
</evidence>
<keyword evidence="5" id="KW-0998">Cell outer membrane</keyword>
<dbReference type="GO" id="GO:0009279">
    <property type="term" value="C:cell outer membrane"/>
    <property type="evidence" value="ECO:0007669"/>
    <property type="project" value="UniProtKB-SubCell"/>
</dbReference>
<feature type="domain" description="SusD-like N-terminal" evidence="8">
    <location>
        <begin position="22"/>
        <end position="225"/>
    </location>
</feature>
<accession>A0A521FRN6</accession>
<dbReference type="InterPro" id="IPR012944">
    <property type="entry name" value="SusD_RagB_dom"/>
</dbReference>
<protein>
    <submittedName>
        <fullName evidence="9">SusD family protein</fullName>
    </submittedName>
</protein>
<keyword evidence="6" id="KW-0175">Coiled coil</keyword>
<dbReference type="EMBL" id="FXTN01000018">
    <property type="protein sequence ID" value="SMO98858.1"/>
    <property type="molecule type" value="Genomic_DNA"/>
</dbReference>
<dbReference type="AlphaFoldDB" id="A0A521FRN6"/>